<keyword evidence="5" id="KW-1185">Reference proteome</keyword>
<keyword evidence="1" id="KW-0479">Metal-binding</keyword>
<evidence type="ECO:0000256" key="2">
    <source>
        <dbReference type="ARBA" id="ARBA00022801"/>
    </source>
</evidence>
<dbReference type="GO" id="GO:0033389">
    <property type="term" value="P:putrescine biosynthetic process from arginine, via agmatine"/>
    <property type="evidence" value="ECO:0007669"/>
    <property type="project" value="TreeGrafter"/>
</dbReference>
<comment type="similarity">
    <text evidence="3">Belongs to the arginase family.</text>
</comment>
<accession>A0AAP2GHV8</accession>
<organism evidence="4 5">
    <name type="scientific">Chryseosolibacter histidini</name>
    <dbReference type="NCBI Taxonomy" id="2782349"/>
    <lineage>
        <taxon>Bacteria</taxon>
        <taxon>Pseudomonadati</taxon>
        <taxon>Bacteroidota</taxon>
        <taxon>Cytophagia</taxon>
        <taxon>Cytophagales</taxon>
        <taxon>Chryseotaleaceae</taxon>
        <taxon>Chryseosolibacter</taxon>
    </lineage>
</organism>
<name>A0AAP2GHV8_9BACT</name>
<dbReference type="Proteomes" id="UP001319200">
    <property type="component" value="Unassembled WGS sequence"/>
</dbReference>
<dbReference type="RefSeq" id="WP_254161758.1">
    <property type="nucleotide sequence ID" value="NZ_JAHESF010000005.1"/>
</dbReference>
<comment type="caution">
    <text evidence="4">The sequence shown here is derived from an EMBL/GenBank/DDBJ whole genome shotgun (WGS) entry which is preliminary data.</text>
</comment>
<dbReference type="GO" id="GO:0008783">
    <property type="term" value="F:agmatinase activity"/>
    <property type="evidence" value="ECO:0007669"/>
    <property type="project" value="TreeGrafter"/>
</dbReference>
<evidence type="ECO:0000256" key="1">
    <source>
        <dbReference type="ARBA" id="ARBA00022723"/>
    </source>
</evidence>
<dbReference type="EMBL" id="JAHESF010000005">
    <property type="protein sequence ID" value="MBT1696474.1"/>
    <property type="molecule type" value="Genomic_DNA"/>
</dbReference>
<proteinExistence type="inferred from homology"/>
<evidence type="ECO:0000313" key="5">
    <source>
        <dbReference type="Proteomes" id="UP001319200"/>
    </source>
</evidence>
<evidence type="ECO:0000256" key="3">
    <source>
        <dbReference type="PROSITE-ProRule" id="PRU00742"/>
    </source>
</evidence>
<dbReference type="Gene3D" id="3.40.800.10">
    <property type="entry name" value="Ureohydrolase domain"/>
    <property type="match status" value="1"/>
</dbReference>
<dbReference type="PANTHER" id="PTHR11358">
    <property type="entry name" value="ARGINASE/AGMATINASE"/>
    <property type="match status" value="1"/>
</dbReference>
<dbReference type="InterPro" id="IPR023696">
    <property type="entry name" value="Ureohydrolase_dom_sf"/>
</dbReference>
<sequence length="386" mass="44170">MDLTILFSPVDETVYRDITSSTSFFKNISVFGEKMPDYKDAHIALIGIKEERGTRSNAGTAQGADEIRKKLYNLKRGTGAYRIVDLGNLNLGHDLEETYVRISEVCRMLLERNVLPVLIGGTHDLDYGQYCAYETMEKLVSILNVDAMLDLEDKNESGASRQHIHKILLHEPNYLFSYTHLAYQSYLIDPLSISILEKLYFEAFRLGQIRTNIQEVEPAIRNADLLSFDVTAIRSADAPGNASAQPFGLSGEEACQICWYAGLNEKLSSIGFYEYNPQHDDAHKKTAAVIATMIWYFIEGYYCRKNESNFRSNDFLKYTVSMPVEPEVIQFYKSKFSEKWWMEVPYPNGRERYARNSIVPCSYNDYQTAIKGEVPERYISTLAKLI</sequence>
<evidence type="ECO:0000313" key="4">
    <source>
        <dbReference type="EMBL" id="MBT1696474.1"/>
    </source>
</evidence>
<dbReference type="PANTHER" id="PTHR11358:SF26">
    <property type="entry name" value="GUANIDINO ACID HYDROLASE, MITOCHONDRIAL"/>
    <property type="match status" value="1"/>
</dbReference>
<reference evidence="4 5" key="1">
    <citation type="submission" date="2021-05" db="EMBL/GenBank/DDBJ databases">
        <title>A Polyphasic approach of four new species of the genus Ohtaekwangia: Ohtaekwangia histidinii sp. nov., Ohtaekwangia cretensis sp. nov., Ohtaekwangia indiensis sp. nov., Ohtaekwangia reichenbachii sp. nov. from diverse environment.</title>
        <authorList>
            <person name="Octaviana S."/>
        </authorList>
    </citation>
    <scope>NUCLEOTIDE SEQUENCE [LARGE SCALE GENOMIC DNA]</scope>
    <source>
        <strain evidence="4 5">PWU4</strain>
    </source>
</reference>
<dbReference type="PROSITE" id="PS51409">
    <property type="entry name" value="ARGINASE_2"/>
    <property type="match status" value="1"/>
</dbReference>
<dbReference type="InterPro" id="IPR006035">
    <property type="entry name" value="Ureohydrolase"/>
</dbReference>
<dbReference type="Pfam" id="PF00491">
    <property type="entry name" value="Arginase"/>
    <property type="match status" value="1"/>
</dbReference>
<protein>
    <submittedName>
        <fullName evidence="4">Formimidoylglutamase</fullName>
    </submittedName>
</protein>
<dbReference type="AlphaFoldDB" id="A0AAP2GHV8"/>
<dbReference type="CDD" id="cd09988">
    <property type="entry name" value="Formimidoylglutamase"/>
    <property type="match status" value="1"/>
</dbReference>
<keyword evidence="2" id="KW-0378">Hydrolase</keyword>
<gene>
    <name evidence="4" type="ORF">KK083_06285</name>
</gene>
<dbReference type="GO" id="GO:0046872">
    <property type="term" value="F:metal ion binding"/>
    <property type="evidence" value="ECO:0007669"/>
    <property type="project" value="UniProtKB-KW"/>
</dbReference>
<dbReference type="SUPFAM" id="SSF52768">
    <property type="entry name" value="Arginase/deacetylase"/>
    <property type="match status" value="1"/>
</dbReference>